<evidence type="ECO:0000313" key="1">
    <source>
        <dbReference type="EMBL" id="KJU83637.1"/>
    </source>
</evidence>
<gene>
    <name evidence="3" type="ORF">MBAV_000356</name>
    <name evidence="2" type="ORF">MBAV_003265</name>
    <name evidence="1" type="ORF">MBAV_004165</name>
</gene>
<dbReference type="Proteomes" id="UP000033423">
    <property type="component" value="Unassembled WGS sequence"/>
</dbReference>
<keyword evidence="4" id="KW-1185">Reference proteome</keyword>
<reference evidence="2 4" key="1">
    <citation type="submission" date="2015-02" db="EMBL/GenBank/DDBJ databases">
        <title>Single-cell genomics of uncultivated deep-branching MTB reveals a conserved set of magnetosome genes.</title>
        <authorList>
            <person name="Kolinko S."/>
            <person name="Richter M."/>
            <person name="Glockner F.O."/>
            <person name="Brachmann A."/>
            <person name="Schuler D."/>
        </authorList>
    </citation>
    <scope>NUCLEOTIDE SEQUENCE [LARGE SCALE GENOMIC DNA]</scope>
    <source>
        <strain evidence="2">TM-1</strain>
    </source>
</reference>
<name>A0A0F3GRE6_9BACT</name>
<evidence type="ECO:0000313" key="4">
    <source>
        <dbReference type="Proteomes" id="UP000033423"/>
    </source>
</evidence>
<protein>
    <submittedName>
        <fullName evidence="2">Uncharacterized protein</fullName>
    </submittedName>
</protein>
<sequence length="78" mass="8614">MSEKIIQFLIHNWKTTVCGIFIILPEVFELFGFELTVKQGIALMRITTFVLALASADGDVLKKIIALANNGYGERGGK</sequence>
<evidence type="ECO:0000313" key="3">
    <source>
        <dbReference type="EMBL" id="KJU87449.1"/>
    </source>
</evidence>
<dbReference type="EMBL" id="LACI01001806">
    <property type="protein sequence ID" value="KJU83637.1"/>
    <property type="molecule type" value="Genomic_DNA"/>
</dbReference>
<comment type="caution">
    <text evidence="2">The sequence shown here is derived from an EMBL/GenBank/DDBJ whole genome shotgun (WGS) entry which is preliminary data.</text>
</comment>
<dbReference type="AlphaFoldDB" id="A0A0F3GRE6"/>
<organism evidence="2 4">
    <name type="scientific">Candidatus Magnetobacterium bavaricum</name>
    <dbReference type="NCBI Taxonomy" id="29290"/>
    <lineage>
        <taxon>Bacteria</taxon>
        <taxon>Pseudomonadati</taxon>
        <taxon>Nitrospirota</taxon>
        <taxon>Thermodesulfovibrionia</taxon>
        <taxon>Thermodesulfovibrionales</taxon>
        <taxon>Candidatus Magnetobacteriaceae</taxon>
        <taxon>Candidatus Magnetobacterium</taxon>
    </lineage>
</organism>
<evidence type="ECO:0000313" key="2">
    <source>
        <dbReference type="EMBL" id="KJU84540.1"/>
    </source>
</evidence>
<accession>A0A0F3GRE6</accession>
<proteinExistence type="predicted"/>
<dbReference type="EMBL" id="LACI01001402">
    <property type="protein sequence ID" value="KJU84540.1"/>
    <property type="molecule type" value="Genomic_DNA"/>
</dbReference>
<dbReference type="EMBL" id="LACI01000163">
    <property type="protein sequence ID" value="KJU87449.1"/>
    <property type="molecule type" value="Genomic_DNA"/>
</dbReference>